<comment type="similarity">
    <text evidence="1">Belongs to the peptidase S13 family.</text>
</comment>
<dbReference type="InterPro" id="IPR012338">
    <property type="entry name" value="Beta-lactam/transpept-like"/>
</dbReference>
<keyword evidence="3" id="KW-0645">Protease</keyword>
<organism evidence="3 4">
    <name type="scientific">Pseudopedobacter saltans (strain ATCC 51119 / DSM 12145 / JCM 21818 / CCUG 39354 / LMG 10337 / NBRC 100064 / NCIMB 13643)</name>
    <name type="common">Pedobacter saltans</name>
    <dbReference type="NCBI Taxonomy" id="762903"/>
    <lineage>
        <taxon>Bacteria</taxon>
        <taxon>Pseudomonadati</taxon>
        <taxon>Bacteroidota</taxon>
        <taxon>Sphingobacteriia</taxon>
        <taxon>Sphingobacteriales</taxon>
        <taxon>Sphingobacteriaceae</taxon>
        <taxon>Pseudopedobacter</taxon>
    </lineage>
</organism>
<evidence type="ECO:0000313" key="4">
    <source>
        <dbReference type="Proteomes" id="UP000000310"/>
    </source>
</evidence>
<sequence length="427" mass="47617">MNRYLSLIFLALFLTNPSFSQKKKKASEVNLLAQKIEETEGEFLSGFILKDLESNNTVYERNANKKFVLGSNTKVLTLLGGLYNLKDSIASFRYTVNGDSLILWPTGDPTFLHADFKKQPAFDFLKRSNKNIYLVSGLYKGEKFGKNWPWDNYDSAVQTEITEFPIYGNVAVFKVLSNGKSNICPDLASLYFSENSSSSEVNKVIRQADNNNLKVPANLPKGYSQKIPLLLDAALQAGLLTDTLLASGHSTTSVVSIPLNNHPVSPGTLSNAKSLDVYKALLKHNESLFGEQLLLNYCVGLNKPMTIENGIQECLKHFRFAKEGLFWQDGSGLSYQNIGTPAMLVSALQEIKTKVPDSNMLFELFGQHIPQVYAQQGNLANTYNTSGYIVGNSGKKYVFSFLHNNVKEVSEAKQRVEDILKLIQENY</sequence>
<dbReference type="STRING" id="762903.Pedsa_2863"/>
<reference evidence="4" key="2">
    <citation type="submission" date="2011-02" db="EMBL/GenBank/DDBJ databases">
        <title>The complete genome of Pedobacter saltans DSM 12145.</title>
        <authorList>
            <consortium name="US DOE Joint Genome Institute (JGI-PGF)"/>
            <person name="Lucas S."/>
            <person name="Copeland A."/>
            <person name="Lapidus A."/>
            <person name="Bruce D."/>
            <person name="Goodwin L."/>
            <person name="Pitluck S."/>
            <person name="Kyrpides N."/>
            <person name="Mavromatis K."/>
            <person name="Pagani I."/>
            <person name="Ivanova N."/>
            <person name="Ovchinnikova G."/>
            <person name="Lu M."/>
            <person name="Detter J.C."/>
            <person name="Han C."/>
            <person name="Land M."/>
            <person name="Hauser L."/>
            <person name="Markowitz V."/>
            <person name="Cheng J.-F."/>
            <person name="Hugenholtz P."/>
            <person name="Woyke T."/>
            <person name="Wu D."/>
            <person name="Tindall B."/>
            <person name="Pomrenke H.G."/>
            <person name="Brambilla E."/>
            <person name="Klenk H.-P."/>
            <person name="Eisen J.A."/>
        </authorList>
    </citation>
    <scope>NUCLEOTIDE SEQUENCE [LARGE SCALE GENOMIC DNA]</scope>
    <source>
        <strain evidence="4">ATCC 51119 / DSM 12145 / JCM 21818 / LMG 10337 / NBRC 100064 / NCIMB 13643</strain>
    </source>
</reference>
<dbReference type="PANTHER" id="PTHR30023">
    <property type="entry name" value="D-ALANYL-D-ALANINE CARBOXYPEPTIDASE"/>
    <property type="match status" value="1"/>
</dbReference>
<dbReference type="OrthoDB" id="9802627at2"/>
<reference evidence="3 4" key="1">
    <citation type="journal article" date="2011" name="Stand. Genomic Sci.">
        <title>Complete genome sequence of the gliding, heparinolytic Pedobacter saltans type strain (113).</title>
        <authorList>
            <person name="Liolios K."/>
            <person name="Sikorski J."/>
            <person name="Lu M."/>
            <person name="Nolan M."/>
            <person name="Lapidus A."/>
            <person name="Lucas S."/>
            <person name="Hammon N."/>
            <person name="Deshpande S."/>
            <person name="Cheng J.F."/>
            <person name="Tapia R."/>
            <person name="Han C."/>
            <person name="Goodwin L."/>
            <person name="Pitluck S."/>
            <person name="Huntemann M."/>
            <person name="Ivanova N."/>
            <person name="Pagani I."/>
            <person name="Mavromatis K."/>
            <person name="Ovchinikova G."/>
            <person name="Pati A."/>
            <person name="Chen A."/>
            <person name="Palaniappan K."/>
            <person name="Land M."/>
            <person name="Hauser L."/>
            <person name="Brambilla E.M."/>
            <person name="Kotsyurbenko O."/>
            <person name="Rohde M."/>
            <person name="Tindall B.J."/>
            <person name="Abt B."/>
            <person name="Goker M."/>
            <person name="Detter J.C."/>
            <person name="Woyke T."/>
            <person name="Bristow J."/>
            <person name="Eisen J.A."/>
            <person name="Markowitz V."/>
            <person name="Hugenholtz P."/>
            <person name="Klenk H.P."/>
            <person name="Kyrpides N.C."/>
        </authorList>
    </citation>
    <scope>NUCLEOTIDE SEQUENCE [LARGE SCALE GENOMIC DNA]</scope>
    <source>
        <strain evidence="4">ATCC 51119 / DSM 12145 / JCM 21818 / LMG 10337 / NBRC 100064 / NCIMB 13643</strain>
    </source>
</reference>
<dbReference type="GO" id="GO:0006508">
    <property type="term" value="P:proteolysis"/>
    <property type="evidence" value="ECO:0007669"/>
    <property type="project" value="InterPro"/>
</dbReference>
<dbReference type="SUPFAM" id="SSF56601">
    <property type="entry name" value="beta-lactamase/transpeptidase-like"/>
    <property type="match status" value="1"/>
</dbReference>
<dbReference type="RefSeq" id="WP_013633887.1">
    <property type="nucleotide sequence ID" value="NC_015177.1"/>
</dbReference>
<dbReference type="Pfam" id="PF02113">
    <property type="entry name" value="Peptidase_S13"/>
    <property type="match status" value="1"/>
</dbReference>
<name>F0S8D8_PSESL</name>
<gene>
    <name evidence="3" type="ordered locus">Pedsa_2863</name>
</gene>
<keyword evidence="3" id="KW-0121">Carboxypeptidase</keyword>
<dbReference type="GO" id="GO:0000270">
    <property type="term" value="P:peptidoglycan metabolic process"/>
    <property type="evidence" value="ECO:0007669"/>
    <property type="project" value="TreeGrafter"/>
</dbReference>
<proteinExistence type="inferred from homology"/>
<dbReference type="Gene3D" id="3.40.710.10">
    <property type="entry name" value="DD-peptidase/beta-lactamase superfamily"/>
    <property type="match status" value="1"/>
</dbReference>
<keyword evidence="2" id="KW-0378">Hydrolase</keyword>
<keyword evidence="4" id="KW-1185">Reference proteome</keyword>
<accession>F0S8D8</accession>
<protein>
    <submittedName>
        <fullName evidence="3">Peptidase S13 D-Ala-D-Ala carboxypeptidase C</fullName>
    </submittedName>
</protein>
<dbReference type="EMBL" id="CP002545">
    <property type="protein sequence ID" value="ADY53402.1"/>
    <property type="molecule type" value="Genomic_DNA"/>
</dbReference>
<dbReference type="InterPro" id="IPR000667">
    <property type="entry name" value="Peptidase_S13"/>
</dbReference>
<dbReference type="eggNOG" id="COG2027">
    <property type="taxonomic scope" value="Bacteria"/>
</dbReference>
<evidence type="ECO:0000313" key="3">
    <source>
        <dbReference type="EMBL" id="ADY53402.1"/>
    </source>
</evidence>
<dbReference type="AlphaFoldDB" id="F0S8D8"/>
<evidence type="ECO:0000256" key="2">
    <source>
        <dbReference type="ARBA" id="ARBA00022801"/>
    </source>
</evidence>
<dbReference type="PANTHER" id="PTHR30023:SF0">
    <property type="entry name" value="PENICILLIN-SENSITIVE CARBOXYPEPTIDASE A"/>
    <property type="match status" value="1"/>
</dbReference>
<evidence type="ECO:0000256" key="1">
    <source>
        <dbReference type="ARBA" id="ARBA00006096"/>
    </source>
</evidence>
<dbReference type="HOGENOM" id="CLU_017692_1_2_10"/>
<dbReference type="GO" id="GO:0004185">
    <property type="term" value="F:serine-type carboxypeptidase activity"/>
    <property type="evidence" value="ECO:0007669"/>
    <property type="project" value="InterPro"/>
</dbReference>
<dbReference type="KEGG" id="psn:Pedsa_2863"/>
<dbReference type="Proteomes" id="UP000000310">
    <property type="component" value="Chromosome"/>
</dbReference>